<protein>
    <submittedName>
        <fullName evidence="1">Uncharacterized protein</fullName>
    </submittedName>
</protein>
<proteinExistence type="predicted"/>
<evidence type="ECO:0000313" key="2">
    <source>
        <dbReference type="Proteomes" id="UP000298324"/>
    </source>
</evidence>
<keyword evidence="2" id="KW-1185">Reference proteome</keyword>
<dbReference type="EMBL" id="QFGA01000001">
    <property type="protein sequence ID" value="TEB07763.1"/>
    <property type="molecule type" value="Genomic_DNA"/>
</dbReference>
<dbReference type="CDD" id="cd11586">
    <property type="entry name" value="VbhA_like"/>
    <property type="match status" value="1"/>
</dbReference>
<sequence length="63" mass="7232">MKDLERMIEDVNASMAMEGMPLTKEDKARMRYCAGDKKKTDQVVADLIRKHSVKARGVHEQKL</sequence>
<dbReference type="AlphaFoldDB" id="A0A4Y7RG58"/>
<dbReference type="RefSeq" id="WP_134218056.1">
    <property type="nucleotide sequence ID" value="NZ_QFGA01000001.1"/>
</dbReference>
<reference evidence="1 2" key="1">
    <citation type="journal article" date="2018" name="Environ. Microbiol.">
        <title>Novel energy conservation strategies and behaviour of Pelotomaculum schinkii driving syntrophic propionate catabolism.</title>
        <authorList>
            <person name="Hidalgo-Ahumada C.A.P."/>
            <person name="Nobu M.K."/>
            <person name="Narihiro T."/>
            <person name="Tamaki H."/>
            <person name="Liu W.T."/>
            <person name="Kamagata Y."/>
            <person name="Stams A.J.M."/>
            <person name="Imachi H."/>
            <person name="Sousa D.Z."/>
        </authorList>
    </citation>
    <scope>NUCLEOTIDE SEQUENCE [LARGE SCALE GENOMIC DNA]</scope>
    <source>
        <strain evidence="1 2">HH</strain>
    </source>
</reference>
<comment type="caution">
    <text evidence="1">The sequence shown here is derived from an EMBL/GenBank/DDBJ whole genome shotgun (WGS) entry which is preliminary data.</text>
</comment>
<dbReference type="Proteomes" id="UP000298324">
    <property type="component" value="Unassembled WGS sequence"/>
</dbReference>
<gene>
    <name evidence="1" type="ORF">Psch_01318</name>
</gene>
<evidence type="ECO:0000313" key="1">
    <source>
        <dbReference type="EMBL" id="TEB07763.1"/>
    </source>
</evidence>
<accession>A0A4Y7RG58</accession>
<name>A0A4Y7RG58_9FIRM</name>
<organism evidence="1 2">
    <name type="scientific">Pelotomaculum schinkii</name>
    <dbReference type="NCBI Taxonomy" id="78350"/>
    <lineage>
        <taxon>Bacteria</taxon>
        <taxon>Bacillati</taxon>
        <taxon>Bacillota</taxon>
        <taxon>Clostridia</taxon>
        <taxon>Eubacteriales</taxon>
        <taxon>Desulfotomaculaceae</taxon>
        <taxon>Pelotomaculum</taxon>
    </lineage>
</organism>
<dbReference type="InterPro" id="IPR033788">
    <property type="entry name" value="VbhA-like"/>
</dbReference>